<feature type="transmembrane region" description="Helical" evidence="6">
    <location>
        <begin position="46"/>
        <end position="65"/>
    </location>
</feature>
<evidence type="ECO:0000259" key="7">
    <source>
        <dbReference type="Pfam" id="PF01343"/>
    </source>
</evidence>
<dbReference type="InterPro" id="IPR002142">
    <property type="entry name" value="Peptidase_S49"/>
</dbReference>
<evidence type="ECO:0000256" key="4">
    <source>
        <dbReference type="ARBA" id="ARBA00022825"/>
    </source>
</evidence>
<evidence type="ECO:0000256" key="1">
    <source>
        <dbReference type="ARBA" id="ARBA00008683"/>
    </source>
</evidence>
<keyword evidence="6" id="KW-1133">Transmembrane helix</keyword>
<reference evidence="8" key="1">
    <citation type="journal article" date="2022" name="Front. Microbiol.">
        <title>Genome-based taxonomic rearrangement of Oceanobacter-related bacteria including the description of Thalassolituus hydrocarbonoclasticus sp. nov. and Thalassolituus pacificus sp. nov. and emended description of the genus Thalassolituus.</title>
        <authorList>
            <person name="Dong C."/>
            <person name="Wei L."/>
            <person name="Wang J."/>
            <person name="Lai Q."/>
            <person name="Huang Z."/>
            <person name="Shao Z."/>
        </authorList>
    </citation>
    <scope>NUCLEOTIDE SEQUENCE</scope>
    <source>
        <strain evidence="8">59MF3M-4</strain>
    </source>
</reference>
<keyword evidence="3" id="KW-0378">Hydrolase</keyword>
<protein>
    <submittedName>
        <fullName evidence="8">S49 family peptidase</fullName>
    </submittedName>
</protein>
<evidence type="ECO:0000256" key="2">
    <source>
        <dbReference type="ARBA" id="ARBA00022670"/>
    </source>
</evidence>
<dbReference type="PANTHER" id="PTHR42987">
    <property type="entry name" value="PEPTIDASE S49"/>
    <property type="match status" value="1"/>
</dbReference>
<dbReference type="EMBL" id="JAOANI010000019">
    <property type="protein sequence ID" value="MCT7359764.1"/>
    <property type="molecule type" value="Genomic_DNA"/>
</dbReference>
<feature type="compositionally biased region" description="Polar residues" evidence="5">
    <location>
        <begin position="1"/>
        <end position="16"/>
    </location>
</feature>
<evidence type="ECO:0000256" key="5">
    <source>
        <dbReference type="SAM" id="MobiDB-lite"/>
    </source>
</evidence>
<comment type="caution">
    <text evidence="8">The sequence shown here is derived from an EMBL/GenBank/DDBJ whole genome shotgun (WGS) entry which is preliminary data.</text>
</comment>
<feature type="region of interest" description="Disordered" evidence="5">
    <location>
        <begin position="1"/>
        <end position="22"/>
    </location>
</feature>
<evidence type="ECO:0000256" key="3">
    <source>
        <dbReference type="ARBA" id="ARBA00022801"/>
    </source>
</evidence>
<evidence type="ECO:0000256" key="6">
    <source>
        <dbReference type="SAM" id="Phobius"/>
    </source>
</evidence>
<comment type="similarity">
    <text evidence="1">Belongs to the peptidase S49 family.</text>
</comment>
<dbReference type="SUPFAM" id="SSF52096">
    <property type="entry name" value="ClpP/crotonase"/>
    <property type="match status" value="1"/>
</dbReference>
<dbReference type="GO" id="GO:0006508">
    <property type="term" value="P:proteolysis"/>
    <property type="evidence" value="ECO:0007669"/>
    <property type="project" value="UniProtKB-KW"/>
</dbReference>
<dbReference type="InterPro" id="IPR029045">
    <property type="entry name" value="ClpP/crotonase-like_dom_sf"/>
</dbReference>
<accession>A0A9X3ASB3</accession>
<evidence type="ECO:0000313" key="8">
    <source>
        <dbReference type="EMBL" id="MCT7359764.1"/>
    </source>
</evidence>
<reference evidence="8" key="2">
    <citation type="submission" date="2022-08" db="EMBL/GenBank/DDBJ databases">
        <authorList>
            <person name="Dong C."/>
        </authorList>
    </citation>
    <scope>NUCLEOTIDE SEQUENCE</scope>
    <source>
        <strain evidence="8">59MF3M-4</strain>
    </source>
</reference>
<dbReference type="AlphaFoldDB" id="A0A9X3ASB3"/>
<dbReference type="Gene3D" id="3.90.226.10">
    <property type="entry name" value="2-enoyl-CoA Hydratase, Chain A, domain 1"/>
    <property type="match status" value="1"/>
</dbReference>
<dbReference type="CDD" id="cd07023">
    <property type="entry name" value="S49_Sppa_N_C"/>
    <property type="match status" value="1"/>
</dbReference>
<evidence type="ECO:0000313" key="9">
    <source>
        <dbReference type="Proteomes" id="UP001147830"/>
    </source>
</evidence>
<dbReference type="Proteomes" id="UP001147830">
    <property type="component" value="Unassembled WGS sequence"/>
</dbReference>
<dbReference type="PANTHER" id="PTHR42987:SF8">
    <property type="entry name" value="PROTEINASE"/>
    <property type="match status" value="1"/>
</dbReference>
<dbReference type="RefSeq" id="WP_260976621.1">
    <property type="nucleotide sequence ID" value="NZ_JAOANI010000019.1"/>
</dbReference>
<dbReference type="GO" id="GO:0008236">
    <property type="term" value="F:serine-type peptidase activity"/>
    <property type="evidence" value="ECO:0007669"/>
    <property type="project" value="UniProtKB-KW"/>
</dbReference>
<feature type="domain" description="Peptidase S49" evidence="7">
    <location>
        <begin position="149"/>
        <end position="287"/>
    </location>
</feature>
<keyword evidence="4" id="KW-0720">Serine protease</keyword>
<dbReference type="Pfam" id="PF01343">
    <property type="entry name" value="Peptidase_S49"/>
    <property type="match status" value="1"/>
</dbReference>
<dbReference type="InterPro" id="IPR047272">
    <property type="entry name" value="S49_SppA_C"/>
</dbReference>
<keyword evidence="6" id="KW-0472">Membrane</keyword>
<keyword evidence="9" id="KW-1185">Reference proteome</keyword>
<organism evidence="8 9">
    <name type="scientific">Thalassolituus pacificus</name>
    <dbReference type="NCBI Taxonomy" id="2975440"/>
    <lineage>
        <taxon>Bacteria</taxon>
        <taxon>Pseudomonadati</taxon>
        <taxon>Pseudomonadota</taxon>
        <taxon>Gammaproteobacteria</taxon>
        <taxon>Oceanospirillales</taxon>
        <taxon>Oceanospirillaceae</taxon>
        <taxon>Thalassolituus</taxon>
    </lineage>
</organism>
<sequence length="332" mass="36796">MDNENINQGSPLTSQPARPEDNSKEWKLIEKVLMDMQGEQKRARRWGIFFKSLTFIYLFAIVWLLRMPGEHGADMLPEDNYAAVIEVNGVIAADQDASADALIGALRDAFDDEKALGVILRINSPGGSPVQAGYVYDEIKRLKEIRPDFPVYAVIMDLGASGAYYIAAAADEIYADKASLVGSIGVVGSGFGFVKAMDKFGIERRQYTSGEHKGFLDPFLPENAEEKAFWQSVLKVTHNQFIEQVKKGRGDRLKEDPNLFSGLVWSGEQALDLGLIDGLASSSQIARDKLNTEELVNFTYQPSPWDELVKRFGASMGRGFATLLTEQTLSLR</sequence>
<name>A0A9X3ASB3_9GAMM</name>
<proteinExistence type="inferred from homology"/>
<keyword evidence="6" id="KW-0812">Transmembrane</keyword>
<gene>
    <name evidence="8" type="ORF">NYR02_12160</name>
</gene>
<keyword evidence="2" id="KW-0645">Protease</keyword>